<keyword evidence="1" id="KW-1133">Transmembrane helix</keyword>
<organism evidence="2 3">
    <name type="scientific">Thermosynechococcus sichuanensis E542</name>
    <dbReference type="NCBI Taxonomy" id="2016101"/>
    <lineage>
        <taxon>Bacteria</taxon>
        <taxon>Bacillati</taxon>
        <taxon>Cyanobacteriota</taxon>
        <taxon>Cyanophyceae</taxon>
        <taxon>Acaryochloridales</taxon>
        <taxon>Thermosynechococcaceae</taxon>
        <taxon>Thermosynechococcus</taxon>
        <taxon>Thermosynechococcus sichuanensis</taxon>
    </lineage>
</organism>
<dbReference type="AlphaFoldDB" id="A0A3B7MCW6"/>
<dbReference type="RefSeq" id="WP_181496204.1">
    <property type="nucleotide sequence ID" value="NZ_CP032152.1"/>
</dbReference>
<name>A0A3B7MCW6_9CYAN</name>
<dbReference type="Proteomes" id="UP000261812">
    <property type="component" value="Chromosome"/>
</dbReference>
<evidence type="ECO:0000256" key="1">
    <source>
        <dbReference type="SAM" id="Phobius"/>
    </source>
</evidence>
<reference evidence="3" key="1">
    <citation type="submission" date="2018-09" db="EMBL/GenBank/DDBJ databases">
        <title>Complete genome sequence of thermophilic cyanobacteria strain Thermosynechococcus elongatus PKUAC-SCTE542.</title>
        <authorList>
            <person name="Liang Y."/>
            <person name="Tang J."/>
            <person name="Daroch M."/>
        </authorList>
    </citation>
    <scope>NUCLEOTIDE SEQUENCE [LARGE SCALE GENOMIC DNA]</scope>
    <source>
        <strain evidence="3">E542</strain>
    </source>
</reference>
<accession>A0A3B7MCW6</accession>
<dbReference type="EMBL" id="CP032152">
    <property type="protein sequence ID" value="AXY67488.1"/>
    <property type="molecule type" value="Genomic_DNA"/>
</dbReference>
<keyword evidence="1" id="KW-0472">Membrane</keyword>
<keyword evidence="1" id="KW-0812">Transmembrane</keyword>
<dbReference type="KEGG" id="tsq:D3A95_03140"/>
<evidence type="ECO:0000313" key="2">
    <source>
        <dbReference type="EMBL" id="AXY67488.1"/>
    </source>
</evidence>
<evidence type="ECO:0000313" key="3">
    <source>
        <dbReference type="Proteomes" id="UP000261812"/>
    </source>
</evidence>
<gene>
    <name evidence="2" type="ORF">D3A95_03140</name>
</gene>
<protein>
    <submittedName>
        <fullName evidence="2">Uncharacterized protein</fullName>
    </submittedName>
</protein>
<feature type="transmembrane region" description="Helical" evidence="1">
    <location>
        <begin position="12"/>
        <end position="32"/>
    </location>
</feature>
<sequence>MSLGFTLNPTLRFWFSVFLVTWLLGLLGLGWLVQSFLVLFFILMLTPVLLFAGLQLWFRWKLVTAACPVCGFEFSSLNNTQTQCPACGELLMVRDRQFQRLAPPGTIDVQAVEVSHSVIED</sequence>
<keyword evidence="3" id="KW-1185">Reference proteome</keyword>
<proteinExistence type="predicted"/>
<feature type="transmembrane region" description="Helical" evidence="1">
    <location>
        <begin position="38"/>
        <end position="58"/>
    </location>
</feature>